<gene>
    <name evidence="3" type="ORF">OHK93_002499</name>
</gene>
<dbReference type="Proteomes" id="UP001161017">
    <property type="component" value="Unassembled WGS sequence"/>
</dbReference>
<organism evidence="3 4">
    <name type="scientific">Ramalina farinacea</name>
    <dbReference type="NCBI Taxonomy" id="258253"/>
    <lineage>
        <taxon>Eukaryota</taxon>
        <taxon>Fungi</taxon>
        <taxon>Dikarya</taxon>
        <taxon>Ascomycota</taxon>
        <taxon>Pezizomycotina</taxon>
        <taxon>Lecanoromycetes</taxon>
        <taxon>OSLEUM clade</taxon>
        <taxon>Lecanoromycetidae</taxon>
        <taxon>Lecanorales</taxon>
        <taxon>Lecanorineae</taxon>
        <taxon>Ramalinaceae</taxon>
        <taxon>Ramalina</taxon>
    </lineage>
</organism>
<proteinExistence type="predicted"/>
<keyword evidence="2" id="KW-0472">Membrane</keyword>
<evidence type="ECO:0000313" key="3">
    <source>
        <dbReference type="EMBL" id="MDI1491290.1"/>
    </source>
</evidence>
<feature type="region of interest" description="Disordered" evidence="1">
    <location>
        <begin position="124"/>
        <end position="174"/>
    </location>
</feature>
<evidence type="ECO:0000256" key="2">
    <source>
        <dbReference type="SAM" id="Phobius"/>
    </source>
</evidence>
<protein>
    <submittedName>
        <fullName evidence="3">Uncharacterized protein</fullName>
    </submittedName>
</protein>
<dbReference type="AlphaFoldDB" id="A0AA43QRK0"/>
<keyword evidence="2" id="KW-1133">Transmembrane helix</keyword>
<comment type="caution">
    <text evidence="3">The sequence shown here is derived from an EMBL/GenBank/DDBJ whole genome shotgun (WGS) entry which is preliminary data.</text>
</comment>
<name>A0AA43QRK0_9LECA</name>
<sequence length="473" mass="52978">MPVWIVFTFIFLASAKWFLCFLVDYIYLVISSVVIVASKPIGHYHAANAETHESSQRARLEQLVQKIRVVGAFQTARRDRLDRLRRQNTITSSEQSDPSSHETKSQRLGRLSVSDVRTDLKRRDTLKATVDANDTGAAPSSTTNKTEPAHPTITTKPCGPFKRKRGGPIPGSLRLRRTGPVATAWMTLTSLPCFRGLHSLLAISISQWLFAFTFDFLLSGHPEGLKLGYGTTSLILQTVYASTYAVWTHYTLTKPSQKRVFDHFPKGGDVLIELWPITCAWAVAEHICLSAPLALSRFWSLKKYAFQPAAWTELSTTSNTSEFYLKLAQFAALALLYAALTACVALPVTILTRRVYASMLSDEDLAIVPFHRGFHTSSHPVDRRAEFRSPGLTVGQAWQTWSWAGYGRALGVWCQGFLVKQAVQLAYWALNWWLQEYLGVRQYRAAKLPWGNLGGVRVLGERGMPVVEVRGEL</sequence>
<keyword evidence="4" id="KW-1185">Reference proteome</keyword>
<feature type="compositionally biased region" description="Polar residues" evidence="1">
    <location>
        <begin position="87"/>
        <end position="98"/>
    </location>
</feature>
<keyword evidence="2" id="KW-0812">Transmembrane</keyword>
<dbReference type="EMBL" id="JAPUFD010000014">
    <property type="protein sequence ID" value="MDI1491290.1"/>
    <property type="molecule type" value="Genomic_DNA"/>
</dbReference>
<accession>A0AA43QRK0</accession>
<feature type="transmembrane region" description="Helical" evidence="2">
    <location>
        <begin position="6"/>
        <end position="30"/>
    </location>
</feature>
<feature type="transmembrane region" description="Helical" evidence="2">
    <location>
        <begin position="234"/>
        <end position="253"/>
    </location>
</feature>
<feature type="region of interest" description="Disordered" evidence="1">
    <location>
        <begin position="83"/>
        <end position="108"/>
    </location>
</feature>
<reference evidence="3" key="1">
    <citation type="journal article" date="2023" name="Genome Biol. Evol.">
        <title>First Whole Genome Sequence and Flow Cytometry Genome Size Data for the Lichen-Forming Fungus Ramalina farinacea (Ascomycota).</title>
        <authorList>
            <person name="Llewellyn T."/>
            <person name="Mian S."/>
            <person name="Hill R."/>
            <person name="Leitch I.J."/>
            <person name="Gaya E."/>
        </authorList>
    </citation>
    <scope>NUCLEOTIDE SEQUENCE</scope>
    <source>
        <strain evidence="3">LIQ254RAFAR</strain>
    </source>
</reference>
<feature type="transmembrane region" description="Helical" evidence="2">
    <location>
        <begin position="196"/>
        <end position="214"/>
    </location>
</feature>
<evidence type="ECO:0000313" key="4">
    <source>
        <dbReference type="Proteomes" id="UP001161017"/>
    </source>
</evidence>
<feature type="transmembrane region" description="Helical" evidence="2">
    <location>
        <begin position="327"/>
        <end position="351"/>
    </location>
</feature>
<evidence type="ECO:0000256" key="1">
    <source>
        <dbReference type="SAM" id="MobiDB-lite"/>
    </source>
</evidence>